<keyword evidence="2" id="KW-0732">Signal</keyword>
<feature type="compositionally biased region" description="Low complexity" evidence="1">
    <location>
        <begin position="44"/>
        <end position="59"/>
    </location>
</feature>
<proteinExistence type="predicted"/>
<sequence>MKTATSVAILLTSFVAFTNAFLQQCPAKSVGKAMVSPLSRNNNKDINSNNSNSNNNNDSPLVLHNALREYANWNDVWDGDYGYGGYGGMGGGGYGPYRSGYRRGGGYGGGYGGGLALRRDIPSRDVSSYPVLSGSDVWRDDWSLPMTTYNRGYGGYGRRYGRGGYGGDYYGGGYGGYGGGYGRVSVSNYVLQCNFLHEIISSCSLPSMCFNSMEATAGEVTAVTVATEWGYGGYGGGYGYGGYGGGYGGYGNGYGLGYSNMNNYPETREWRARRRYSRDYYPNVSGSGY</sequence>
<dbReference type="Proteomes" id="UP001530293">
    <property type="component" value="Unassembled WGS sequence"/>
</dbReference>
<protein>
    <submittedName>
        <fullName evidence="3">Uncharacterized protein</fullName>
    </submittedName>
</protein>
<feature type="chain" id="PRO_5044794862" evidence="2">
    <location>
        <begin position="21"/>
        <end position="289"/>
    </location>
</feature>
<dbReference type="EMBL" id="JALLBG020000121">
    <property type="protein sequence ID" value="KAL3763546.1"/>
    <property type="molecule type" value="Genomic_DNA"/>
</dbReference>
<feature type="signal peptide" evidence="2">
    <location>
        <begin position="1"/>
        <end position="20"/>
    </location>
</feature>
<comment type="caution">
    <text evidence="3">The sequence shown here is derived from an EMBL/GenBank/DDBJ whole genome shotgun (WGS) entry which is preliminary data.</text>
</comment>
<evidence type="ECO:0000313" key="3">
    <source>
        <dbReference type="EMBL" id="KAL3763546.1"/>
    </source>
</evidence>
<organism evidence="3 4">
    <name type="scientific">Discostella pseudostelligera</name>
    <dbReference type="NCBI Taxonomy" id="259834"/>
    <lineage>
        <taxon>Eukaryota</taxon>
        <taxon>Sar</taxon>
        <taxon>Stramenopiles</taxon>
        <taxon>Ochrophyta</taxon>
        <taxon>Bacillariophyta</taxon>
        <taxon>Coscinodiscophyceae</taxon>
        <taxon>Thalassiosirophycidae</taxon>
        <taxon>Stephanodiscales</taxon>
        <taxon>Stephanodiscaceae</taxon>
        <taxon>Discostella</taxon>
    </lineage>
</organism>
<dbReference type="AlphaFoldDB" id="A0ABD3MHG6"/>
<name>A0ABD3MHG6_9STRA</name>
<reference evidence="3 4" key="1">
    <citation type="submission" date="2024-10" db="EMBL/GenBank/DDBJ databases">
        <title>Updated reference genomes for cyclostephanoid diatoms.</title>
        <authorList>
            <person name="Roberts W.R."/>
            <person name="Alverson A.J."/>
        </authorList>
    </citation>
    <scope>NUCLEOTIDE SEQUENCE [LARGE SCALE GENOMIC DNA]</scope>
    <source>
        <strain evidence="3 4">AJA232-27</strain>
    </source>
</reference>
<evidence type="ECO:0000313" key="4">
    <source>
        <dbReference type="Proteomes" id="UP001530293"/>
    </source>
</evidence>
<keyword evidence="4" id="KW-1185">Reference proteome</keyword>
<gene>
    <name evidence="3" type="ORF">ACHAWU_009230</name>
</gene>
<evidence type="ECO:0000256" key="1">
    <source>
        <dbReference type="SAM" id="MobiDB-lite"/>
    </source>
</evidence>
<evidence type="ECO:0000256" key="2">
    <source>
        <dbReference type="SAM" id="SignalP"/>
    </source>
</evidence>
<feature type="region of interest" description="Disordered" evidence="1">
    <location>
        <begin position="41"/>
        <end position="60"/>
    </location>
</feature>
<accession>A0ABD3MHG6</accession>